<evidence type="ECO:0000313" key="2">
    <source>
        <dbReference type="Proteomes" id="UP000692954"/>
    </source>
</evidence>
<comment type="caution">
    <text evidence="1">The sequence shown here is derived from an EMBL/GenBank/DDBJ whole genome shotgun (WGS) entry which is preliminary data.</text>
</comment>
<keyword evidence="2" id="KW-1185">Reference proteome</keyword>
<dbReference type="Proteomes" id="UP000692954">
    <property type="component" value="Unassembled WGS sequence"/>
</dbReference>
<reference evidence="1" key="1">
    <citation type="submission" date="2021-01" db="EMBL/GenBank/DDBJ databases">
        <authorList>
            <consortium name="Genoscope - CEA"/>
            <person name="William W."/>
        </authorList>
    </citation>
    <scope>NUCLEOTIDE SEQUENCE</scope>
</reference>
<sequence>MIAGYLQNKLIAQSSIQEVHGTDMLATQDRRTSKIYMGGQSQQQQNPLDLVQISSALPQISFQQKNDQRLQNLLNINYQQQISQLASPPNIDLINQIKEQARVVRMHYQA</sequence>
<dbReference type="EMBL" id="CAJJDN010000004">
    <property type="protein sequence ID" value="CAD8050297.1"/>
    <property type="molecule type" value="Genomic_DNA"/>
</dbReference>
<dbReference type="OrthoDB" id="301970at2759"/>
<protein>
    <submittedName>
        <fullName evidence="1">Uncharacterized protein</fullName>
    </submittedName>
</protein>
<evidence type="ECO:0000313" key="1">
    <source>
        <dbReference type="EMBL" id="CAD8050297.1"/>
    </source>
</evidence>
<gene>
    <name evidence="1" type="ORF">PSON_ATCC_30995.1.T0040572</name>
</gene>
<accession>A0A8S1K675</accession>
<dbReference type="AlphaFoldDB" id="A0A8S1K675"/>
<organism evidence="1 2">
    <name type="scientific">Paramecium sonneborni</name>
    <dbReference type="NCBI Taxonomy" id="65129"/>
    <lineage>
        <taxon>Eukaryota</taxon>
        <taxon>Sar</taxon>
        <taxon>Alveolata</taxon>
        <taxon>Ciliophora</taxon>
        <taxon>Intramacronucleata</taxon>
        <taxon>Oligohymenophorea</taxon>
        <taxon>Peniculida</taxon>
        <taxon>Parameciidae</taxon>
        <taxon>Paramecium</taxon>
    </lineage>
</organism>
<proteinExistence type="predicted"/>
<name>A0A8S1K675_9CILI</name>